<name>A0A3D9CDE1_9FLAO</name>
<organism evidence="1 2">
    <name type="scientific">Chryseobacterium pennae</name>
    <dbReference type="NCBI Taxonomy" id="2258962"/>
    <lineage>
        <taxon>Bacteria</taxon>
        <taxon>Pseudomonadati</taxon>
        <taxon>Bacteroidota</taxon>
        <taxon>Flavobacteriia</taxon>
        <taxon>Flavobacteriales</taxon>
        <taxon>Weeksellaceae</taxon>
        <taxon>Chryseobacterium group</taxon>
        <taxon>Chryseobacterium</taxon>
    </lineage>
</organism>
<dbReference type="RefSeq" id="WP_115968867.1">
    <property type="nucleotide sequence ID" value="NZ_QNVT01000002.1"/>
</dbReference>
<comment type="caution">
    <text evidence="1">The sequence shown here is derived from an EMBL/GenBank/DDBJ whole genome shotgun (WGS) entry which is preliminary data.</text>
</comment>
<evidence type="ECO:0000313" key="2">
    <source>
        <dbReference type="Proteomes" id="UP000256686"/>
    </source>
</evidence>
<evidence type="ECO:0000313" key="1">
    <source>
        <dbReference type="EMBL" id="REC63789.1"/>
    </source>
</evidence>
<proteinExistence type="predicted"/>
<keyword evidence="2" id="KW-1185">Reference proteome</keyword>
<sequence>MKKYILLGLILSLSAKAEKKTEPVVSHQNISVTSQEIRYSDNEPHYGAYISTSNCSFEILINDIPIIKHNDTSGSSLSGSYFPLNEWITKKGNQKIIIKMTPGFNQDKNILNTELSPNSEIQVKIVKSLKNKSGNSEEDEVRKYSTSKKKRINSNTFEDAFTFFADIPYHIETLENAEVLLTTDKDKLQAIEQEAVAKYNKVRDIYMKGSWSTLANIYYNREKRVAKQLFLLPDEIKNRWNEYVFRTNTDITFFDVKPIEDYKMTFYGDGKIVCLQKINNEKSALWGGFKRKGKDNVTTTYITLYLYRPKGTKELEVY</sequence>
<protein>
    <submittedName>
        <fullName evidence="1">Uncharacterized protein</fullName>
    </submittedName>
</protein>
<gene>
    <name evidence="1" type="ORF">DRF65_03530</name>
</gene>
<dbReference type="Proteomes" id="UP000256686">
    <property type="component" value="Unassembled WGS sequence"/>
</dbReference>
<dbReference type="AlphaFoldDB" id="A0A3D9CDE1"/>
<dbReference type="EMBL" id="QNVT01000002">
    <property type="protein sequence ID" value="REC63789.1"/>
    <property type="molecule type" value="Genomic_DNA"/>
</dbReference>
<reference evidence="2" key="1">
    <citation type="submission" date="2018-06" db="EMBL/GenBank/DDBJ databases">
        <authorList>
            <person name="Lum Nde A."/>
            <person name="Hugo C."/>
        </authorList>
    </citation>
    <scope>NUCLEOTIDE SEQUENCE [LARGE SCALE GENOMIC DNA]</scope>
    <source>
        <strain evidence="2">1_F178</strain>
    </source>
</reference>
<accession>A0A3D9CDE1</accession>